<protein>
    <submittedName>
        <fullName evidence="1">StAR- lipid transfer protein 7, mitochondrial</fullName>
    </submittedName>
</protein>
<keyword evidence="2" id="KW-1185">Reference proteome</keyword>
<dbReference type="EMBL" id="MU826360">
    <property type="protein sequence ID" value="KAJ7379088.1"/>
    <property type="molecule type" value="Genomic_DNA"/>
</dbReference>
<gene>
    <name evidence="1" type="primary">STARD7_1</name>
    <name evidence="1" type="ORF">OS493_018886</name>
</gene>
<sequence>MVILPHKTFSEDGFDYVLSYFDDPKTSFPSFCMNVLTSSNLPAFIETLHTAAAGLNQYQDRTLQVTHQGDSMCISARRKRMPLNSLTKSIKASITYFFMRDINQQ</sequence>
<accession>A0A9W9ZE88</accession>
<evidence type="ECO:0000313" key="1">
    <source>
        <dbReference type="EMBL" id="KAJ7379088.1"/>
    </source>
</evidence>
<proteinExistence type="predicted"/>
<name>A0A9W9ZE88_9CNID</name>
<organism evidence="1 2">
    <name type="scientific">Desmophyllum pertusum</name>
    <dbReference type="NCBI Taxonomy" id="174260"/>
    <lineage>
        <taxon>Eukaryota</taxon>
        <taxon>Metazoa</taxon>
        <taxon>Cnidaria</taxon>
        <taxon>Anthozoa</taxon>
        <taxon>Hexacorallia</taxon>
        <taxon>Scleractinia</taxon>
        <taxon>Caryophylliina</taxon>
        <taxon>Caryophylliidae</taxon>
        <taxon>Desmophyllum</taxon>
    </lineage>
</organism>
<dbReference type="Gene3D" id="3.30.530.20">
    <property type="match status" value="1"/>
</dbReference>
<evidence type="ECO:0000313" key="2">
    <source>
        <dbReference type="Proteomes" id="UP001163046"/>
    </source>
</evidence>
<dbReference type="AlphaFoldDB" id="A0A9W9ZE88"/>
<comment type="caution">
    <text evidence="1">The sequence shown here is derived from an EMBL/GenBank/DDBJ whole genome shotgun (WGS) entry which is preliminary data.</text>
</comment>
<reference evidence="1" key="1">
    <citation type="submission" date="2023-01" db="EMBL/GenBank/DDBJ databases">
        <title>Genome assembly of the deep-sea coral Lophelia pertusa.</title>
        <authorList>
            <person name="Herrera S."/>
            <person name="Cordes E."/>
        </authorList>
    </citation>
    <scope>NUCLEOTIDE SEQUENCE</scope>
    <source>
        <strain evidence="1">USNM1676648</strain>
        <tissue evidence="1">Polyp</tissue>
    </source>
</reference>
<dbReference type="InterPro" id="IPR023393">
    <property type="entry name" value="START-like_dom_sf"/>
</dbReference>
<dbReference type="Proteomes" id="UP001163046">
    <property type="component" value="Unassembled WGS sequence"/>
</dbReference>
<dbReference type="OrthoDB" id="1295045at2759"/>